<dbReference type="EC" id="2.7.1.24" evidence="8 9"/>
<name>A0A5R9DZR9_9LACT</name>
<keyword evidence="3 8" id="KW-0808">Transferase</keyword>
<keyword evidence="6 8" id="KW-0067">ATP-binding</keyword>
<evidence type="ECO:0000256" key="9">
    <source>
        <dbReference type="NCBIfam" id="TIGR00152"/>
    </source>
</evidence>
<evidence type="ECO:0000256" key="3">
    <source>
        <dbReference type="ARBA" id="ARBA00022679"/>
    </source>
</evidence>
<evidence type="ECO:0000256" key="5">
    <source>
        <dbReference type="ARBA" id="ARBA00022777"/>
    </source>
</evidence>
<dbReference type="InterPro" id="IPR027417">
    <property type="entry name" value="P-loop_NTPase"/>
</dbReference>
<comment type="subcellular location">
    <subcellularLocation>
        <location evidence="8">Cytoplasm</location>
    </subcellularLocation>
</comment>
<reference evidence="10 11" key="1">
    <citation type="submission" date="2019-05" db="EMBL/GenBank/DDBJ databases">
        <title>The metagenome of a microbial culture collection derived from dairy environment covers the genomic content of the human microbiome.</title>
        <authorList>
            <person name="Roder T."/>
            <person name="Wuthrich D."/>
            <person name="Sattari Z."/>
            <person name="Von Ah U."/>
            <person name="Bar C."/>
            <person name="Ronchi F."/>
            <person name="Macpherson A.J."/>
            <person name="Ganal-Vonarburg S.C."/>
            <person name="Bruggmann R."/>
            <person name="Vergeres G."/>
        </authorList>
    </citation>
    <scope>NUCLEOTIDE SEQUENCE [LARGE SCALE GENOMIC DNA]</scope>
    <source>
        <strain evidence="10 11">FAM 24227</strain>
    </source>
</reference>
<dbReference type="GO" id="GO:0015937">
    <property type="term" value="P:coenzyme A biosynthetic process"/>
    <property type="evidence" value="ECO:0007669"/>
    <property type="project" value="UniProtKB-UniRule"/>
</dbReference>
<dbReference type="AlphaFoldDB" id="A0A5R9DZR9"/>
<dbReference type="HAMAP" id="MF_00376">
    <property type="entry name" value="Dephospho_CoA_kinase"/>
    <property type="match status" value="1"/>
</dbReference>
<dbReference type="PROSITE" id="PS51219">
    <property type="entry name" value="DPCK"/>
    <property type="match status" value="1"/>
</dbReference>
<keyword evidence="4 8" id="KW-0547">Nucleotide-binding</keyword>
<dbReference type="CDD" id="cd02022">
    <property type="entry name" value="DPCK"/>
    <property type="match status" value="1"/>
</dbReference>
<dbReference type="RefSeq" id="WP_138404664.1">
    <property type="nucleotide sequence ID" value="NZ_VBSP01000021.1"/>
</dbReference>
<gene>
    <name evidence="8" type="primary">coaE</name>
    <name evidence="10" type="ORF">FEZ33_06875</name>
</gene>
<evidence type="ECO:0000256" key="1">
    <source>
        <dbReference type="ARBA" id="ARBA00009018"/>
    </source>
</evidence>
<dbReference type="PANTHER" id="PTHR10695">
    <property type="entry name" value="DEPHOSPHO-COA KINASE-RELATED"/>
    <property type="match status" value="1"/>
</dbReference>
<dbReference type="FunFam" id="3.40.50.300:FF:000991">
    <property type="entry name" value="Dephospho-CoA kinase"/>
    <property type="match status" value="1"/>
</dbReference>
<dbReference type="GO" id="GO:0004140">
    <property type="term" value="F:dephospho-CoA kinase activity"/>
    <property type="evidence" value="ECO:0007669"/>
    <property type="project" value="UniProtKB-UniRule"/>
</dbReference>
<dbReference type="Pfam" id="PF01121">
    <property type="entry name" value="CoaE"/>
    <property type="match status" value="1"/>
</dbReference>
<comment type="function">
    <text evidence="8">Catalyzes the phosphorylation of the 3'-hydroxyl group of dephosphocoenzyme A to form coenzyme A.</text>
</comment>
<evidence type="ECO:0000256" key="8">
    <source>
        <dbReference type="HAMAP-Rule" id="MF_00376"/>
    </source>
</evidence>
<dbReference type="Gene3D" id="3.40.50.300">
    <property type="entry name" value="P-loop containing nucleotide triphosphate hydrolases"/>
    <property type="match status" value="1"/>
</dbReference>
<dbReference type="Proteomes" id="UP000306420">
    <property type="component" value="Unassembled WGS sequence"/>
</dbReference>
<dbReference type="PANTHER" id="PTHR10695:SF46">
    <property type="entry name" value="BIFUNCTIONAL COENZYME A SYNTHASE-RELATED"/>
    <property type="match status" value="1"/>
</dbReference>
<dbReference type="SUPFAM" id="SSF52540">
    <property type="entry name" value="P-loop containing nucleoside triphosphate hydrolases"/>
    <property type="match status" value="1"/>
</dbReference>
<dbReference type="GO" id="GO:0005524">
    <property type="term" value="F:ATP binding"/>
    <property type="evidence" value="ECO:0007669"/>
    <property type="project" value="UniProtKB-UniRule"/>
</dbReference>
<evidence type="ECO:0000313" key="11">
    <source>
        <dbReference type="Proteomes" id="UP000306420"/>
    </source>
</evidence>
<dbReference type="OrthoDB" id="9812943at2"/>
<sequence length="198" mass="22417">MKTIAITGSIATGKSTVSKYLIQQGYPVIDTDIISRIVVEKGTIGLDRLKENFGEGIIQEDGTLNRKALSNIVFNDAASKEKLNQILHPLISKESKERMAAYKEEGHSLIFVDIPLYYEVDIDIPTDAVWLVYVSPDIQLERLMKRNLMSEEDARQLISNQISIQDKAKWSEIVIDNSNTLEETHKQIDQLLKAENNK</sequence>
<keyword evidence="7 8" id="KW-0173">Coenzyme A biosynthesis</keyword>
<organism evidence="10 11">
    <name type="scientific">Ruoffia tabacinasalis</name>
    <dbReference type="NCBI Taxonomy" id="87458"/>
    <lineage>
        <taxon>Bacteria</taxon>
        <taxon>Bacillati</taxon>
        <taxon>Bacillota</taxon>
        <taxon>Bacilli</taxon>
        <taxon>Lactobacillales</taxon>
        <taxon>Aerococcaceae</taxon>
        <taxon>Ruoffia</taxon>
    </lineage>
</organism>
<comment type="catalytic activity">
    <reaction evidence="8">
        <text>3'-dephospho-CoA + ATP = ADP + CoA + H(+)</text>
        <dbReference type="Rhea" id="RHEA:18245"/>
        <dbReference type="ChEBI" id="CHEBI:15378"/>
        <dbReference type="ChEBI" id="CHEBI:30616"/>
        <dbReference type="ChEBI" id="CHEBI:57287"/>
        <dbReference type="ChEBI" id="CHEBI:57328"/>
        <dbReference type="ChEBI" id="CHEBI:456216"/>
        <dbReference type="EC" id="2.7.1.24"/>
    </reaction>
</comment>
<keyword evidence="2 8" id="KW-0963">Cytoplasm</keyword>
<dbReference type="GO" id="GO:0005737">
    <property type="term" value="C:cytoplasm"/>
    <property type="evidence" value="ECO:0007669"/>
    <property type="project" value="UniProtKB-SubCell"/>
</dbReference>
<proteinExistence type="inferred from homology"/>
<dbReference type="EMBL" id="VBSP01000021">
    <property type="protein sequence ID" value="TLQ41025.1"/>
    <property type="molecule type" value="Genomic_DNA"/>
</dbReference>
<dbReference type="InterPro" id="IPR001977">
    <property type="entry name" value="Depp_CoAkinase"/>
</dbReference>
<dbReference type="UniPathway" id="UPA00241">
    <property type="reaction ID" value="UER00356"/>
</dbReference>
<keyword evidence="5 8" id="KW-0418">Kinase</keyword>
<evidence type="ECO:0000256" key="2">
    <source>
        <dbReference type="ARBA" id="ARBA00022490"/>
    </source>
</evidence>
<comment type="similarity">
    <text evidence="1 8">Belongs to the CoaE family.</text>
</comment>
<evidence type="ECO:0000256" key="7">
    <source>
        <dbReference type="ARBA" id="ARBA00022993"/>
    </source>
</evidence>
<accession>A0A5R9DZR9</accession>
<protein>
    <recommendedName>
        <fullName evidence="8 9">Dephospho-CoA kinase</fullName>
        <ecNumber evidence="8 9">2.7.1.24</ecNumber>
    </recommendedName>
    <alternativeName>
        <fullName evidence="8">Dephosphocoenzyme A kinase</fullName>
    </alternativeName>
</protein>
<dbReference type="NCBIfam" id="TIGR00152">
    <property type="entry name" value="dephospho-CoA kinase"/>
    <property type="match status" value="1"/>
</dbReference>
<feature type="binding site" evidence="8">
    <location>
        <begin position="11"/>
        <end position="16"/>
    </location>
    <ligand>
        <name>ATP</name>
        <dbReference type="ChEBI" id="CHEBI:30616"/>
    </ligand>
</feature>
<evidence type="ECO:0000313" key="10">
    <source>
        <dbReference type="EMBL" id="TLQ41025.1"/>
    </source>
</evidence>
<evidence type="ECO:0000256" key="6">
    <source>
        <dbReference type="ARBA" id="ARBA00022840"/>
    </source>
</evidence>
<comment type="pathway">
    <text evidence="8">Cofactor biosynthesis; coenzyme A biosynthesis; CoA from (R)-pantothenate: step 5/5.</text>
</comment>
<evidence type="ECO:0000256" key="4">
    <source>
        <dbReference type="ARBA" id="ARBA00022741"/>
    </source>
</evidence>
<comment type="caution">
    <text evidence="10">The sequence shown here is derived from an EMBL/GenBank/DDBJ whole genome shotgun (WGS) entry which is preliminary data.</text>
</comment>